<protein>
    <submittedName>
        <fullName evidence="2">Thioredoxin family protein</fullName>
    </submittedName>
</protein>
<feature type="domain" description="Thioredoxin-like fold" evidence="1">
    <location>
        <begin position="134"/>
        <end position="210"/>
    </location>
</feature>
<sequence length="215" mass="23513">MALLNEQLRAQLSEVFSAMKKDVTLAVFTKEGECNTCTETVAFMEEIESLNDKIHLKKFDLNVDAEKAKAFEVTMVPSIVLLDDQEAYLGIKFNGIPAGHEINSFIPGILEVAGAGEALPEALLSELTALTKPVNIKVFVTLSCPHCAGAVQKAHKLALESPVITAEMVEAQTFGELSNKFNVSSVPKIVINDQYEFVGNQPLDVFLEEIRKTQS</sequence>
<comment type="caution">
    <text evidence="2">The sequence shown here is derived from an EMBL/GenBank/DDBJ whole genome shotgun (WGS) entry which is preliminary data.</text>
</comment>
<dbReference type="InterPro" id="IPR036249">
    <property type="entry name" value="Thioredoxin-like_sf"/>
</dbReference>
<name>A0ABR9ZR69_9FIRM</name>
<gene>
    <name evidence="2" type="ORF">ISU02_07415</name>
</gene>
<evidence type="ECO:0000313" key="2">
    <source>
        <dbReference type="EMBL" id="MBF4692942.1"/>
    </source>
</evidence>
<dbReference type="EMBL" id="JADKNH010000004">
    <property type="protein sequence ID" value="MBF4692942.1"/>
    <property type="molecule type" value="Genomic_DNA"/>
</dbReference>
<dbReference type="CDD" id="cd02973">
    <property type="entry name" value="TRX_GRX_like"/>
    <property type="match status" value="1"/>
</dbReference>
<dbReference type="Pfam" id="PF13192">
    <property type="entry name" value="Thioredoxin_3"/>
    <property type="match status" value="1"/>
</dbReference>
<evidence type="ECO:0000259" key="1">
    <source>
        <dbReference type="Pfam" id="PF13192"/>
    </source>
</evidence>
<proteinExistence type="predicted"/>
<evidence type="ECO:0000313" key="3">
    <source>
        <dbReference type="Proteomes" id="UP000614200"/>
    </source>
</evidence>
<reference evidence="2 3" key="1">
    <citation type="submission" date="2020-11" db="EMBL/GenBank/DDBJ databases">
        <title>Fusibacter basophilias sp. nov.</title>
        <authorList>
            <person name="Qiu D."/>
        </authorList>
    </citation>
    <scope>NUCLEOTIDE SEQUENCE [LARGE SCALE GENOMIC DNA]</scope>
    <source>
        <strain evidence="2 3">Q10-2</strain>
    </source>
</reference>
<dbReference type="PROSITE" id="PS51354">
    <property type="entry name" value="GLUTAREDOXIN_2"/>
    <property type="match status" value="1"/>
</dbReference>
<dbReference type="RefSeq" id="WP_194701180.1">
    <property type="nucleotide sequence ID" value="NZ_JADKNH010000004.1"/>
</dbReference>
<dbReference type="PANTHER" id="PTHR37170">
    <property type="entry name" value="GLUTAREDOXIN-RELATED"/>
    <property type="match status" value="1"/>
</dbReference>
<dbReference type="InterPro" id="IPR012336">
    <property type="entry name" value="Thioredoxin-like_fold"/>
</dbReference>
<dbReference type="PANTHER" id="PTHR37170:SF1">
    <property type="entry name" value="GLUTAREDOXIN-LIKE PROTEIN"/>
    <property type="match status" value="1"/>
</dbReference>
<dbReference type="SUPFAM" id="SSF52833">
    <property type="entry name" value="Thioredoxin-like"/>
    <property type="match status" value="2"/>
</dbReference>
<dbReference type="NCBIfam" id="TIGR02187">
    <property type="entry name" value="PDO_seleno_TRX"/>
    <property type="match status" value="1"/>
</dbReference>
<organism evidence="2 3">
    <name type="scientific">Fusibacter ferrireducens</name>
    <dbReference type="NCBI Taxonomy" id="2785058"/>
    <lineage>
        <taxon>Bacteria</taxon>
        <taxon>Bacillati</taxon>
        <taxon>Bacillota</taxon>
        <taxon>Clostridia</taxon>
        <taxon>Eubacteriales</taxon>
        <taxon>Eubacteriales Family XII. Incertae Sedis</taxon>
        <taxon>Fusibacter</taxon>
    </lineage>
</organism>
<dbReference type="InterPro" id="IPR011903">
    <property type="entry name" value="TON_0319-like"/>
</dbReference>
<accession>A0ABR9ZR69</accession>
<keyword evidence="3" id="KW-1185">Reference proteome</keyword>
<dbReference type="Gene3D" id="3.40.30.80">
    <property type="match status" value="1"/>
</dbReference>
<dbReference type="Proteomes" id="UP000614200">
    <property type="component" value="Unassembled WGS sequence"/>
</dbReference>